<reference evidence="3 4" key="1">
    <citation type="submission" date="2017-03" db="EMBL/GenBank/DDBJ databases">
        <title>Genome of the blue death feigning beetle - Asbolus verrucosus.</title>
        <authorList>
            <person name="Rider S.D."/>
        </authorList>
    </citation>
    <scope>NUCLEOTIDE SEQUENCE [LARGE SCALE GENOMIC DNA]</scope>
    <source>
        <strain evidence="3">Butters</strain>
        <tissue evidence="3">Head and leg muscle</tissue>
    </source>
</reference>
<dbReference type="Proteomes" id="UP000292052">
    <property type="component" value="Unassembled WGS sequence"/>
</dbReference>
<keyword evidence="4" id="KW-1185">Reference proteome</keyword>
<dbReference type="InterPro" id="IPR013763">
    <property type="entry name" value="Cyclin-like_dom"/>
</dbReference>
<organism evidence="3 4">
    <name type="scientific">Asbolus verrucosus</name>
    <name type="common">Desert ironclad beetle</name>
    <dbReference type="NCBI Taxonomy" id="1661398"/>
    <lineage>
        <taxon>Eukaryota</taxon>
        <taxon>Metazoa</taxon>
        <taxon>Ecdysozoa</taxon>
        <taxon>Arthropoda</taxon>
        <taxon>Hexapoda</taxon>
        <taxon>Insecta</taxon>
        <taxon>Pterygota</taxon>
        <taxon>Neoptera</taxon>
        <taxon>Endopterygota</taxon>
        <taxon>Coleoptera</taxon>
        <taxon>Polyphaga</taxon>
        <taxon>Cucujiformia</taxon>
        <taxon>Tenebrionidae</taxon>
        <taxon>Pimeliinae</taxon>
        <taxon>Asbolus</taxon>
    </lineage>
</organism>
<dbReference type="OrthoDB" id="306099at2759"/>
<proteinExistence type="inferred from homology"/>
<evidence type="ECO:0000259" key="2">
    <source>
        <dbReference type="SMART" id="SM00385"/>
    </source>
</evidence>
<dbReference type="SMART" id="SM00385">
    <property type="entry name" value="CYCLIN"/>
    <property type="match status" value="1"/>
</dbReference>
<dbReference type="PANTHER" id="PTHR10177">
    <property type="entry name" value="CYCLINS"/>
    <property type="match status" value="1"/>
</dbReference>
<sequence length="339" mass="38776">MMDLHCCETTENEITACDDKTLHHERVLENMIKNEDRYVPMYSSSANIQTEITDPMIMIVGEWMMEVCEEQKCQDDVFLLAMNYMYRFLKTTNIKKNQLQLLGAACMFLASKLREPKPLPADTLVFYTDHSITKNMLMKWELLVLSKLKWDVVAIVPVDFLPHLLMRLNLERFEIRREMVKKHAKILITLCAKGKSAAVGLDGLDGRGPETKRTVALKVPGTVDCSQPNQCRFTSYHPSLIACACIVSALCGLGWVNKYQQTLDGLLRRLAELIAVETEIMRVLVTQIDEMIKENFNDVKDNKNVCEEVTRSEQCTPPPGKIRDHKTANTPTDVHDIYF</sequence>
<dbReference type="InterPro" id="IPR036915">
    <property type="entry name" value="Cyclin-like_sf"/>
</dbReference>
<dbReference type="SUPFAM" id="SSF47954">
    <property type="entry name" value="Cyclin-like"/>
    <property type="match status" value="1"/>
</dbReference>
<dbReference type="STRING" id="1661398.A0A482VLN3"/>
<dbReference type="AlphaFoldDB" id="A0A482VLN3"/>
<name>A0A482VLN3_ASBVE</name>
<comment type="similarity">
    <text evidence="1">Belongs to the cyclin family.</text>
</comment>
<dbReference type="FunFam" id="1.10.472.10:FF:000003">
    <property type="entry name" value="G1/S-specific cyclin-D2"/>
    <property type="match status" value="1"/>
</dbReference>
<dbReference type="InterPro" id="IPR039361">
    <property type="entry name" value="Cyclin"/>
</dbReference>
<gene>
    <name evidence="3" type="ORF">BDFB_003357</name>
</gene>
<keyword evidence="1" id="KW-0195">Cyclin</keyword>
<evidence type="ECO:0000313" key="3">
    <source>
        <dbReference type="EMBL" id="RZC33536.1"/>
    </source>
</evidence>
<feature type="domain" description="Cyclin-like" evidence="2">
    <location>
        <begin position="62"/>
        <end position="146"/>
    </location>
</feature>
<evidence type="ECO:0000256" key="1">
    <source>
        <dbReference type="RuleBase" id="RU000383"/>
    </source>
</evidence>
<evidence type="ECO:0000313" key="4">
    <source>
        <dbReference type="Proteomes" id="UP000292052"/>
    </source>
</evidence>
<dbReference type="Pfam" id="PF00134">
    <property type="entry name" value="Cyclin_N"/>
    <property type="match status" value="1"/>
</dbReference>
<dbReference type="EMBL" id="QDEB01087920">
    <property type="protein sequence ID" value="RZC33536.1"/>
    <property type="molecule type" value="Genomic_DNA"/>
</dbReference>
<dbReference type="Gene3D" id="1.10.472.10">
    <property type="entry name" value="Cyclin-like"/>
    <property type="match status" value="2"/>
</dbReference>
<dbReference type="CDD" id="cd20516">
    <property type="entry name" value="CYCLIN_CCND_rpt2"/>
    <property type="match status" value="1"/>
</dbReference>
<accession>A0A482VLN3</accession>
<comment type="caution">
    <text evidence="3">The sequence shown here is derived from an EMBL/GenBank/DDBJ whole genome shotgun (WGS) entry which is preliminary data.</text>
</comment>
<protein>
    <submittedName>
        <fullName evidence="3">G1/S-specific cyclin-D1</fullName>
    </submittedName>
</protein>
<dbReference type="InterPro" id="IPR006671">
    <property type="entry name" value="Cyclin_N"/>
</dbReference>